<dbReference type="InterPro" id="IPR029045">
    <property type="entry name" value="ClpP/crotonase-like_dom_sf"/>
</dbReference>
<evidence type="ECO:0000256" key="1">
    <source>
        <dbReference type="ARBA" id="ARBA00005254"/>
    </source>
</evidence>
<dbReference type="GO" id="GO:0003824">
    <property type="term" value="F:catalytic activity"/>
    <property type="evidence" value="ECO:0007669"/>
    <property type="project" value="InterPro"/>
</dbReference>
<gene>
    <name evidence="3" type="ORF">NYZ96_21300</name>
</gene>
<dbReference type="RefSeq" id="WP_230954845.1">
    <property type="nucleotide sequence ID" value="NZ_CADESY010000005.1"/>
</dbReference>
<dbReference type="PANTHER" id="PTHR11941:SF54">
    <property type="entry name" value="ENOYL-COA HYDRATASE, MITOCHONDRIAL"/>
    <property type="match status" value="1"/>
</dbReference>
<dbReference type="PROSITE" id="PS00166">
    <property type="entry name" value="ENOYL_COA_HYDRATASE"/>
    <property type="match status" value="1"/>
</dbReference>
<proteinExistence type="inferred from homology"/>
<evidence type="ECO:0000256" key="2">
    <source>
        <dbReference type="RuleBase" id="RU003707"/>
    </source>
</evidence>
<protein>
    <submittedName>
        <fullName evidence="3">Enoyl-CoA hydratase/isomerase family protein</fullName>
    </submittedName>
</protein>
<evidence type="ECO:0000313" key="3">
    <source>
        <dbReference type="EMBL" id="UWX74072.1"/>
    </source>
</evidence>
<dbReference type="PANTHER" id="PTHR11941">
    <property type="entry name" value="ENOYL-COA HYDRATASE-RELATED"/>
    <property type="match status" value="1"/>
</dbReference>
<organism evidence="3 4">
    <name type="scientific">Burkholderia gladioli</name>
    <name type="common">Pseudomonas marginata</name>
    <name type="synonym">Phytomonas marginata</name>
    <dbReference type="NCBI Taxonomy" id="28095"/>
    <lineage>
        <taxon>Bacteria</taxon>
        <taxon>Pseudomonadati</taxon>
        <taxon>Pseudomonadota</taxon>
        <taxon>Betaproteobacteria</taxon>
        <taxon>Burkholderiales</taxon>
        <taxon>Burkholderiaceae</taxon>
        <taxon>Burkholderia</taxon>
    </lineage>
</organism>
<dbReference type="CDD" id="cd06558">
    <property type="entry name" value="crotonase-like"/>
    <property type="match status" value="1"/>
</dbReference>
<dbReference type="Proteomes" id="UP001059745">
    <property type="component" value="Chromosome 2"/>
</dbReference>
<accession>A0AB38U253</accession>
<dbReference type="GO" id="GO:0006635">
    <property type="term" value="P:fatty acid beta-oxidation"/>
    <property type="evidence" value="ECO:0007669"/>
    <property type="project" value="TreeGrafter"/>
</dbReference>
<comment type="similarity">
    <text evidence="1 2">Belongs to the enoyl-CoA hydratase/isomerase family.</text>
</comment>
<sequence>MTPAVTPRRPNPLYLPGSAMPPTGDIEFRVDDAIATLTLNRAAKRNALTLDMLDQIDAALACVERDPRIGVLLVESASEQCFCSGADIKEWGDLDPQRMGSRWIRSGNRVFRRLAELDIPSIAVLAGDALGGGLELALACDLRYASRDARLGFPEAAVGAIPGWLGCRRLAGLVGPARSRQLVLTGEAISAERAESWGILNEVLPAGQLSSRVSEVCSVLLSRSSTSLSVGKRLLRLVESGDADIAHEFAASVCKASPDAAEGVRAFREKRQARFERPA</sequence>
<dbReference type="EMBL" id="CP104215">
    <property type="protein sequence ID" value="UWX74072.1"/>
    <property type="molecule type" value="Genomic_DNA"/>
</dbReference>
<dbReference type="Gene3D" id="3.90.226.10">
    <property type="entry name" value="2-enoyl-CoA Hydratase, Chain A, domain 1"/>
    <property type="match status" value="1"/>
</dbReference>
<dbReference type="AlphaFoldDB" id="A0AB38U253"/>
<evidence type="ECO:0000313" key="4">
    <source>
        <dbReference type="Proteomes" id="UP001059745"/>
    </source>
</evidence>
<dbReference type="SUPFAM" id="SSF52096">
    <property type="entry name" value="ClpP/crotonase"/>
    <property type="match status" value="1"/>
</dbReference>
<name>A0AB38U253_BURGA</name>
<dbReference type="InterPro" id="IPR001753">
    <property type="entry name" value="Enoyl-CoA_hydra/iso"/>
</dbReference>
<dbReference type="Pfam" id="PF00378">
    <property type="entry name" value="ECH_1"/>
    <property type="match status" value="1"/>
</dbReference>
<reference evidence="3" key="1">
    <citation type="submission" date="2022-09" db="EMBL/GenBank/DDBJ databases">
        <title>Genomic of Burkholderia gladioli.</title>
        <authorList>
            <person name="Wu H."/>
        </authorList>
    </citation>
    <scope>NUCLEOTIDE SEQUENCE</scope>
    <source>
        <strain evidence="3">ZN-S4</strain>
    </source>
</reference>
<dbReference type="InterPro" id="IPR018376">
    <property type="entry name" value="Enoyl-CoA_hyd/isom_CS"/>
</dbReference>